<keyword evidence="4 15" id="KW-1133">Transmembrane helix</keyword>
<evidence type="ECO:0000256" key="11">
    <source>
        <dbReference type="ARBA" id="ARBA00023286"/>
    </source>
</evidence>
<feature type="domain" description="Ionotropic glutamate receptor C-terminal" evidence="16">
    <location>
        <begin position="344"/>
        <end position="801"/>
    </location>
</feature>
<dbReference type="Proteomes" id="UP001642483">
    <property type="component" value="Unassembled WGS sequence"/>
</dbReference>
<organism evidence="18 19">
    <name type="scientific">Clavelina lepadiformis</name>
    <name type="common">Light-bulb sea squirt</name>
    <name type="synonym">Ascidia lepadiformis</name>
    <dbReference type="NCBI Taxonomy" id="159417"/>
    <lineage>
        <taxon>Eukaryota</taxon>
        <taxon>Metazoa</taxon>
        <taxon>Chordata</taxon>
        <taxon>Tunicata</taxon>
        <taxon>Ascidiacea</taxon>
        <taxon>Aplousobranchia</taxon>
        <taxon>Clavelinidae</taxon>
        <taxon>Clavelina</taxon>
    </lineage>
</organism>
<keyword evidence="5" id="KW-0770">Synapse</keyword>
<dbReference type="PANTHER" id="PTHR18966">
    <property type="entry name" value="IONOTROPIC GLUTAMATE RECEPTOR"/>
    <property type="match status" value="1"/>
</dbReference>
<evidence type="ECO:0000256" key="3">
    <source>
        <dbReference type="ARBA" id="ARBA00022692"/>
    </source>
</evidence>
<comment type="caution">
    <text evidence="18">The sequence shown here is derived from an EMBL/GenBank/DDBJ whole genome shotgun (WGS) entry which is preliminary data.</text>
</comment>
<keyword evidence="6" id="KW-0406">Ion transport</keyword>
<keyword evidence="11" id="KW-1071">Ligand-gated ion channel</keyword>
<evidence type="ECO:0000313" key="18">
    <source>
        <dbReference type="EMBL" id="CAK8690729.1"/>
    </source>
</evidence>
<dbReference type="SMART" id="SM00918">
    <property type="entry name" value="Lig_chan-Glu_bd"/>
    <property type="match status" value="1"/>
</dbReference>
<sequence length="957" mass="107826">MAREIKKNGNVMAIIGPKQSIHMQTFQFLVATKQVPHILPFALDPALKADRFPWLVQTTRTYDDQIRAVLALVSSLGWTGLEILVGEEENYRRVAQRFTQTKRRIEIIGVRIIKTSPSNIKEQLQAVKKSGKRIILLLCGINLVVPLLQEADNCQMLSYGWQWIIWDDTMNSLKIDAPLTNQLQNTLSNYSGLLGIRMRLNLHPNFAQYLQTCNNNSFAELNVVEASYAYSMMAFAHGFKMLLETFNDSVTTPSVNSTSWTFGRSLLNFIQSYVNQTQEVGNDTGTLENDTVHLLDVMNLQNKTWKLVGSWSPYRNLTLNRDMIRLIGNASSVSRRDPDFKFHTLKIITIDSPPFTSVSRTYRMEGQDLKIDDTAKFSGYGFELLRALKKELKFNYTIEVLSSEMIGIRDSFNGRWSGLVGELVAGRADLALAPITITSERAKFIDFGPVLFQTSLKYLVDTQSAGGILSGYNRFAFLLPFQWTLWAGIAVTAFMVACYLALASHLSPYGAHGSYFQSDEAEEATIQHELRRSSVMSIVSRQSSTALLRRRSSAFSTVEKQRFQEREGSRQNALIVLPSKTKGNETDDDLDEAEGKRNRAQRQMSFSNALYFSFAALLWQSPESVPRAPSGRAVAAIWYMVGVTFVASYTANMVTFVTQTTTSSHLLHAHELAQQSVVLPGTISNSLINNVLTSSSFPIAEKLYEVMLRDPKTSLLDGKVHALQKVLAGKIAFIWDSAFLDHISELSSDCRLRSVSLGFGQFSNSIALRKNSPYTKSISKKIEDFRENGYLNSLKAEYYDQPLRCDDFNADIEKESYVSLTYASLAGVFDMLTGAAIISIVVVALEWLVAACSDIDYTDPKKPSNVKRALQIRWGRLVYDAKENWLPFRKCRKLLSKKLRKRKCQKVTPKGEIEPDQWKRYTSSDNARNLRPGQSISEPTVGECKDSSVVLYPDFMN</sequence>
<evidence type="ECO:0000259" key="17">
    <source>
        <dbReference type="SMART" id="SM00918"/>
    </source>
</evidence>
<keyword evidence="19" id="KW-1185">Reference proteome</keyword>
<dbReference type="Gene3D" id="1.10.287.70">
    <property type="match status" value="1"/>
</dbReference>
<evidence type="ECO:0000256" key="6">
    <source>
        <dbReference type="ARBA" id="ARBA00023065"/>
    </source>
</evidence>
<feature type="transmembrane region" description="Helical" evidence="15">
    <location>
        <begin position="483"/>
        <end position="502"/>
    </location>
</feature>
<protein>
    <submittedName>
        <fullName evidence="18">Uncharacterized protein</fullName>
    </submittedName>
</protein>
<feature type="transmembrane region" description="Helical" evidence="15">
    <location>
        <begin position="633"/>
        <end position="657"/>
    </location>
</feature>
<evidence type="ECO:0000256" key="10">
    <source>
        <dbReference type="ARBA" id="ARBA00023257"/>
    </source>
</evidence>
<keyword evidence="3 15" id="KW-0812">Transmembrane</keyword>
<evidence type="ECO:0000256" key="4">
    <source>
        <dbReference type="ARBA" id="ARBA00022989"/>
    </source>
</evidence>
<dbReference type="Pfam" id="PF00060">
    <property type="entry name" value="Lig_chan"/>
    <property type="match status" value="1"/>
</dbReference>
<gene>
    <name evidence="18" type="ORF">CVLEPA_LOCUS23309</name>
</gene>
<name>A0ABP0GG19_CLALP</name>
<feature type="transmembrane region" description="Helical" evidence="15">
    <location>
        <begin position="604"/>
        <end position="621"/>
    </location>
</feature>
<accession>A0ABP0GG19</accession>
<dbReference type="Gene3D" id="3.40.50.2300">
    <property type="match status" value="2"/>
</dbReference>
<feature type="region of interest" description="Disordered" evidence="14">
    <location>
        <begin position="576"/>
        <end position="596"/>
    </location>
</feature>
<evidence type="ECO:0000256" key="13">
    <source>
        <dbReference type="ARBA" id="ARBA00034100"/>
    </source>
</evidence>
<dbReference type="SUPFAM" id="SSF53850">
    <property type="entry name" value="Periplasmic binding protein-like II"/>
    <property type="match status" value="1"/>
</dbReference>
<feature type="domain" description="Ionotropic glutamate receptor L-glutamate and glycine-binding" evidence="17">
    <location>
        <begin position="354"/>
        <end position="425"/>
    </location>
</feature>
<dbReference type="Gene3D" id="3.40.190.10">
    <property type="entry name" value="Periplasmic binding protein-like II"/>
    <property type="match status" value="1"/>
</dbReference>
<dbReference type="Pfam" id="PF10613">
    <property type="entry name" value="Lig_chan-Glu_bd"/>
    <property type="match status" value="1"/>
</dbReference>
<comment type="subcellular location">
    <subcellularLocation>
        <location evidence="1">Membrane</location>
        <topology evidence="1">Multi-pass membrane protein</topology>
    </subcellularLocation>
    <subcellularLocation>
        <location evidence="13">Postsynaptic cell membrane</location>
    </subcellularLocation>
</comment>
<evidence type="ECO:0000256" key="5">
    <source>
        <dbReference type="ARBA" id="ARBA00023018"/>
    </source>
</evidence>
<dbReference type="InterPro" id="IPR001320">
    <property type="entry name" value="Iontro_rcpt_C"/>
</dbReference>
<evidence type="ECO:0000313" key="19">
    <source>
        <dbReference type="Proteomes" id="UP001642483"/>
    </source>
</evidence>
<keyword evidence="9" id="KW-0325">Glycoprotein</keyword>
<evidence type="ECO:0000256" key="14">
    <source>
        <dbReference type="SAM" id="MobiDB-lite"/>
    </source>
</evidence>
<keyword evidence="2" id="KW-0813">Transport</keyword>
<dbReference type="SMART" id="SM00079">
    <property type="entry name" value="PBPe"/>
    <property type="match status" value="1"/>
</dbReference>
<dbReference type="InterPro" id="IPR028082">
    <property type="entry name" value="Peripla_BP_I"/>
</dbReference>
<proteinExistence type="predicted"/>
<evidence type="ECO:0000259" key="16">
    <source>
        <dbReference type="SMART" id="SM00079"/>
    </source>
</evidence>
<reference evidence="18 19" key="1">
    <citation type="submission" date="2024-02" db="EMBL/GenBank/DDBJ databases">
        <authorList>
            <person name="Daric V."/>
            <person name="Darras S."/>
        </authorList>
    </citation>
    <scope>NUCLEOTIDE SEQUENCE [LARGE SCALE GENOMIC DNA]</scope>
</reference>
<keyword evidence="12" id="KW-0407">Ion channel</keyword>
<evidence type="ECO:0000256" key="9">
    <source>
        <dbReference type="ARBA" id="ARBA00023180"/>
    </source>
</evidence>
<dbReference type="InterPro" id="IPR001828">
    <property type="entry name" value="ANF_lig-bd_rcpt"/>
</dbReference>
<dbReference type="InterPro" id="IPR015683">
    <property type="entry name" value="Ionotropic_Glu_rcpt"/>
</dbReference>
<dbReference type="EMBL" id="CAWYQH010000119">
    <property type="protein sequence ID" value="CAK8690729.1"/>
    <property type="molecule type" value="Genomic_DNA"/>
</dbReference>
<evidence type="ECO:0000256" key="8">
    <source>
        <dbReference type="ARBA" id="ARBA00023170"/>
    </source>
</evidence>
<evidence type="ECO:0000256" key="15">
    <source>
        <dbReference type="SAM" id="Phobius"/>
    </source>
</evidence>
<keyword evidence="7 15" id="KW-0472">Membrane</keyword>
<evidence type="ECO:0000256" key="7">
    <source>
        <dbReference type="ARBA" id="ARBA00023136"/>
    </source>
</evidence>
<feature type="transmembrane region" description="Helical" evidence="15">
    <location>
        <begin position="822"/>
        <end position="849"/>
    </location>
</feature>
<keyword evidence="10" id="KW-0628">Postsynaptic cell membrane</keyword>
<evidence type="ECO:0000256" key="2">
    <source>
        <dbReference type="ARBA" id="ARBA00022448"/>
    </source>
</evidence>
<dbReference type="InterPro" id="IPR019594">
    <property type="entry name" value="Glu/Gly-bd"/>
</dbReference>
<keyword evidence="8" id="KW-0675">Receptor</keyword>
<evidence type="ECO:0000256" key="1">
    <source>
        <dbReference type="ARBA" id="ARBA00004141"/>
    </source>
</evidence>
<evidence type="ECO:0000256" key="12">
    <source>
        <dbReference type="ARBA" id="ARBA00023303"/>
    </source>
</evidence>
<dbReference type="Pfam" id="PF01094">
    <property type="entry name" value="ANF_receptor"/>
    <property type="match status" value="1"/>
</dbReference>
<dbReference type="SUPFAM" id="SSF53822">
    <property type="entry name" value="Periplasmic binding protein-like I"/>
    <property type="match status" value="1"/>
</dbReference>